<proteinExistence type="predicted"/>
<reference evidence="1 2" key="1">
    <citation type="submission" date="2014-01" db="EMBL/GenBank/DDBJ databases">
        <title>Complete genome sequence of ionizing-radiation resistance bacterium Hymenobacter swuensis DY53.</title>
        <authorList>
            <person name="Jung J.-H."/>
            <person name="Jeong S.-W."/>
            <person name="Joe M.-H."/>
            <person name="Cho y.-j."/>
            <person name="Kim M.-K."/>
            <person name="Lim S.-Y."/>
        </authorList>
    </citation>
    <scope>NUCLEOTIDE SEQUENCE [LARGE SCALE GENOMIC DNA]</scope>
    <source>
        <strain evidence="1 2">DY53</strain>
    </source>
</reference>
<evidence type="ECO:0000313" key="2">
    <source>
        <dbReference type="Proteomes" id="UP000019423"/>
    </source>
</evidence>
<dbReference type="PATRIC" id="fig|1227739.3.peg.425"/>
<organism evidence="1 2">
    <name type="scientific">Hymenobacter swuensis DY53</name>
    <dbReference type="NCBI Taxonomy" id="1227739"/>
    <lineage>
        <taxon>Bacteria</taxon>
        <taxon>Pseudomonadati</taxon>
        <taxon>Bacteroidota</taxon>
        <taxon>Cytophagia</taxon>
        <taxon>Cytophagales</taxon>
        <taxon>Hymenobacteraceae</taxon>
        <taxon>Hymenobacter</taxon>
    </lineage>
</organism>
<dbReference type="HOGENOM" id="CLU_3344549_0_0_10"/>
<accession>W8ET74</accession>
<keyword evidence="2" id="KW-1185">Reference proteome</keyword>
<name>W8ET74_9BACT</name>
<gene>
    <name evidence="1" type="ORF">Hsw_0153</name>
</gene>
<dbReference type="AlphaFoldDB" id="W8ET74"/>
<dbReference type="STRING" id="1227739.Hsw_0153"/>
<dbReference type="KEGG" id="hsw:Hsw_0153"/>
<dbReference type="EMBL" id="CP007145">
    <property type="protein sequence ID" value="AHJ95748.1"/>
    <property type="molecule type" value="Genomic_DNA"/>
</dbReference>
<dbReference type="Proteomes" id="UP000019423">
    <property type="component" value="Chromosome"/>
</dbReference>
<evidence type="ECO:0000313" key="1">
    <source>
        <dbReference type="EMBL" id="AHJ95748.1"/>
    </source>
</evidence>
<protein>
    <submittedName>
        <fullName evidence="1">Uncharacterized protein</fullName>
    </submittedName>
</protein>
<sequence length="37" mass="3904">MRSAGIAAANSPKGTLAPLPLVAYSPLTPQRLCWTSY</sequence>